<keyword evidence="3" id="KW-1185">Reference proteome</keyword>
<dbReference type="RefSeq" id="WP_133574608.1">
    <property type="nucleotide sequence ID" value="NZ_SNYC01000003.1"/>
</dbReference>
<feature type="signal peptide" evidence="1">
    <location>
        <begin position="1"/>
        <end position="20"/>
    </location>
</feature>
<comment type="caution">
    <text evidence="2">The sequence shown here is derived from an EMBL/GenBank/DDBJ whole genome shotgun (WGS) entry which is preliminary data.</text>
</comment>
<dbReference type="OrthoDB" id="732221at2"/>
<dbReference type="AlphaFoldDB" id="A0A4R6T2H3"/>
<name>A0A4R6T2H3_9SPHI</name>
<dbReference type="Proteomes" id="UP000295620">
    <property type="component" value="Unassembled WGS sequence"/>
</dbReference>
<evidence type="ECO:0000313" key="3">
    <source>
        <dbReference type="Proteomes" id="UP000295620"/>
    </source>
</evidence>
<gene>
    <name evidence="2" type="ORF">ATK78_0664</name>
</gene>
<protein>
    <submittedName>
        <fullName evidence="2">Uncharacterized protein</fullName>
    </submittedName>
</protein>
<reference evidence="2 3" key="1">
    <citation type="submission" date="2019-03" db="EMBL/GenBank/DDBJ databases">
        <title>Genomic Encyclopedia of Archaeal and Bacterial Type Strains, Phase II (KMG-II): from individual species to whole genera.</title>
        <authorList>
            <person name="Goeker M."/>
        </authorList>
    </citation>
    <scope>NUCLEOTIDE SEQUENCE [LARGE SCALE GENOMIC DNA]</scope>
    <source>
        <strain evidence="2 3">DSM 19035</strain>
    </source>
</reference>
<evidence type="ECO:0000313" key="2">
    <source>
        <dbReference type="EMBL" id="TDQ11541.1"/>
    </source>
</evidence>
<feature type="chain" id="PRO_5020332402" evidence="1">
    <location>
        <begin position="21"/>
        <end position="494"/>
    </location>
</feature>
<evidence type="ECO:0000256" key="1">
    <source>
        <dbReference type="SAM" id="SignalP"/>
    </source>
</evidence>
<proteinExistence type="predicted"/>
<accession>A0A4R6T2H3</accession>
<dbReference type="EMBL" id="SNYC01000003">
    <property type="protein sequence ID" value="TDQ11541.1"/>
    <property type="molecule type" value="Genomic_DNA"/>
</dbReference>
<organism evidence="2 3">
    <name type="scientific">Pedobacter metabolipauper</name>
    <dbReference type="NCBI Taxonomy" id="425513"/>
    <lineage>
        <taxon>Bacteria</taxon>
        <taxon>Pseudomonadati</taxon>
        <taxon>Bacteroidota</taxon>
        <taxon>Sphingobacteriia</taxon>
        <taxon>Sphingobacteriales</taxon>
        <taxon>Sphingobacteriaceae</taxon>
        <taxon>Pedobacter</taxon>
    </lineage>
</organism>
<sequence>MNLKSSLFFLLFISSITAFSQTQTGLLKDPEWKVFNSMDSKSGAVLRLSNHTTAMIVSIAQEDFAVLNIDDKLTQKWFKPLSGYPLSIGKFKNNILVIAASDKSLLKRFSGSYKAYILDEKTGNVLLEKVIYEGNPDFIEDPDFFFAKDGSYMRMSVRLTLMKRNTIKLFNTNTKDFRTTQGYSIIDFDDQLNQRQKINPEMPFGDVWTTSSGTDGSFFIAAVDQKEGKINTSTYMSSSAKPLKSVSIPFDVRKNSDIESILSISGNQTFTNYLSIVYTNLEKETTLLTAKINFKDATFKTTTEVFDNKHFKELEKTFIPANKKYDDLQFNKKGYLNVSHMEEYDSKLMVSISCGYIMVSTNSSASVTIDGSLLLNFYDQELKELYHQFIPRTYISPDGEGAKVAYFPKNNTLRIIANMKATSLSSVSSIYAEMDLSTGKMLKTNKIADEDIKKGYYANTKSVIWFDESCILPYLDRQRILSSKLGLQIQQLSF</sequence>
<keyword evidence="1" id="KW-0732">Signal</keyword>